<organism evidence="4 5">
    <name type="scientific">Actinoplanes aureus</name>
    <dbReference type="NCBI Taxonomy" id="2792083"/>
    <lineage>
        <taxon>Bacteria</taxon>
        <taxon>Bacillati</taxon>
        <taxon>Actinomycetota</taxon>
        <taxon>Actinomycetes</taxon>
        <taxon>Micromonosporales</taxon>
        <taxon>Micromonosporaceae</taxon>
        <taxon>Actinoplanes</taxon>
    </lineage>
</organism>
<dbReference type="RefSeq" id="WP_196418477.1">
    <property type="nucleotide sequence ID" value="NZ_JADQTO010000022.1"/>
</dbReference>
<dbReference type="Pfam" id="PF00144">
    <property type="entry name" value="Beta-lactamase"/>
    <property type="match status" value="1"/>
</dbReference>
<sequence length="346" mass="36951">MDETGGGNIGGADWIPGFRAIAAAESGEERFAGAVLVCRRDETILADAYGLADREQDIPNLVSTRFRNGSLTKMFTAVAVGQLIQAGLVDTAAPVGTYLTGYPNRDVATKVTIHHLLTHTGGTGDISEPEYLEHRQQVRTVADYLRLFGQRGPLFEPGAWFDYSNYGFILLGAVIEQVSGLSYYDYVDDHVFAPAGMARSGALPYDGSVADLAVGYTAESGQVARDTDTLPYRGSPAGGGYTTVEDLWRFATALTGHRLLDAQHTNLVTTAKLNAGWSGRCVAYGFLDRTIYGIRTLGCIGGSPGASAELTIYPDSGYVVAVLANLDPPIASQVSEFICHRLPVTP</sequence>
<proteinExistence type="predicted"/>
<comment type="subcellular location">
    <subcellularLocation>
        <location evidence="1">Membrane</location>
    </subcellularLocation>
</comment>
<evidence type="ECO:0000256" key="2">
    <source>
        <dbReference type="ARBA" id="ARBA00023136"/>
    </source>
</evidence>
<dbReference type="EMBL" id="JADQTO010000022">
    <property type="protein sequence ID" value="MBG0566705.1"/>
    <property type="molecule type" value="Genomic_DNA"/>
</dbReference>
<dbReference type="SUPFAM" id="SSF56601">
    <property type="entry name" value="beta-lactamase/transpeptidase-like"/>
    <property type="match status" value="1"/>
</dbReference>
<gene>
    <name evidence="4" type="ORF">I4J89_35195</name>
</gene>
<dbReference type="Proteomes" id="UP000598146">
    <property type="component" value="Unassembled WGS sequence"/>
</dbReference>
<evidence type="ECO:0000313" key="5">
    <source>
        <dbReference type="Proteomes" id="UP000598146"/>
    </source>
</evidence>
<comment type="caution">
    <text evidence="4">The sequence shown here is derived from an EMBL/GenBank/DDBJ whole genome shotgun (WGS) entry which is preliminary data.</text>
</comment>
<evidence type="ECO:0000313" key="4">
    <source>
        <dbReference type="EMBL" id="MBG0566705.1"/>
    </source>
</evidence>
<evidence type="ECO:0000256" key="1">
    <source>
        <dbReference type="ARBA" id="ARBA00004370"/>
    </source>
</evidence>
<dbReference type="PANTHER" id="PTHR46825:SF11">
    <property type="entry name" value="PENICILLIN-BINDING PROTEIN 4"/>
    <property type="match status" value="1"/>
</dbReference>
<reference evidence="4" key="1">
    <citation type="submission" date="2020-11" db="EMBL/GenBank/DDBJ databases">
        <title>Isolation and identification of active actinomycetes.</title>
        <authorList>
            <person name="Sun X."/>
        </authorList>
    </citation>
    <scope>NUCLEOTIDE SEQUENCE</scope>
    <source>
        <strain evidence="4">NEAU-A11</strain>
    </source>
</reference>
<keyword evidence="2" id="KW-0472">Membrane</keyword>
<dbReference type="GO" id="GO:0016020">
    <property type="term" value="C:membrane"/>
    <property type="evidence" value="ECO:0007669"/>
    <property type="project" value="UniProtKB-SubCell"/>
</dbReference>
<keyword evidence="5" id="KW-1185">Reference proteome</keyword>
<dbReference type="AlphaFoldDB" id="A0A931CB46"/>
<dbReference type="PANTHER" id="PTHR46825">
    <property type="entry name" value="D-ALANYL-D-ALANINE-CARBOXYPEPTIDASE/ENDOPEPTIDASE AMPH"/>
    <property type="match status" value="1"/>
</dbReference>
<feature type="domain" description="Beta-lactamase-related" evidence="3">
    <location>
        <begin position="22"/>
        <end position="333"/>
    </location>
</feature>
<accession>A0A931CB46</accession>
<dbReference type="Gene3D" id="3.40.710.10">
    <property type="entry name" value="DD-peptidase/beta-lactamase superfamily"/>
    <property type="match status" value="1"/>
</dbReference>
<name>A0A931CB46_9ACTN</name>
<dbReference type="InterPro" id="IPR012338">
    <property type="entry name" value="Beta-lactam/transpept-like"/>
</dbReference>
<protein>
    <submittedName>
        <fullName evidence="4">Beta-lactamase family protein</fullName>
    </submittedName>
</protein>
<dbReference type="InterPro" id="IPR050491">
    <property type="entry name" value="AmpC-like"/>
</dbReference>
<evidence type="ECO:0000259" key="3">
    <source>
        <dbReference type="Pfam" id="PF00144"/>
    </source>
</evidence>
<dbReference type="InterPro" id="IPR001466">
    <property type="entry name" value="Beta-lactam-related"/>
</dbReference>